<accession>A0ABQ7SKS2</accession>
<protein>
    <recommendedName>
        <fullName evidence="3">RRM domain-containing protein</fullName>
    </recommendedName>
</protein>
<proteinExistence type="predicted"/>
<comment type="caution">
    <text evidence="1">The sequence shown here is derived from an EMBL/GenBank/DDBJ whole genome shotgun (WGS) entry which is preliminary data.</text>
</comment>
<keyword evidence="2" id="KW-1185">Reference proteome</keyword>
<name>A0ABQ7SKS2_PHRPL</name>
<dbReference type="Pfam" id="PF15023">
    <property type="entry name" value="DUF4523"/>
    <property type="match status" value="1"/>
</dbReference>
<dbReference type="PANTHER" id="PTHR35968:SF1">
    <property type="entry name" value="TESTIS EXPRESSED PROTEIN 56"/>
    <property type="match status" value="1"/>
</dbReference>
<evidence type="ECO:0008006" key="3">
    <source>
        <dbReference type="Google" id="ProtNLM"/>
    </source>
</evidence>
<evidence type="ECO:0000313" key="1">
    <source>
        <dbReference type="EMBL" id="KAH0617951.1"/>
    </source>
</evidence>
<gene>
    <name evidence="1" type="ORF">JD844_016751</name>
</gene>
<dbReference type="Proteomes" id="UP000826234">
    <property type="component" value="Unassembled WGS sequence"/>
</dbReference>
<reference evidence="1 2" key="1">
    <citation type="journal article" date="2022" name="Gigascience">
        <title>A chromosome-level genome assembly and annotation of the desert horned lizard, Phrynosoma platyrhinos, provides insight into chromosomal rearrangements among reptiles.</title>
        <authorList>
            <person name="Koochekian N."/>
            <person name="Ascanio A."/>
            <person name="Farleigh K."/>
            <person name="Card D.C."/>
            <person name="Schield D.R."/>
            <person name="Castoe T.A."/>
            <person name="Jezkova T."/>
        </authorList>
    </citation>
    <scope>NUCLEOTIDE SEQUENCE [LARGE SCALE GENOMIC DNA]</scope>
    <source>
        <strain evidence="1">NK-2021</strain>
    </source>
</reference>
<sequence length="240" mass="27336">MNKMGFGQNFPQLTTGQQLRKKGSFVSRTRSSLNLPPLVMYQKLATYDKKDDINRVFLKLSALYSNLKDPLKEVLLQCECEDQEKSFKVSYFDMFARNELPQDVYSSPSPDHMPPGKRFFSNKAAKEHTALGVYRQDAPMATIVARWTPKSMSTQYDQKSVLQELAKFGEIESVAPFGRQTVIVVFKEVTSACKAMSAFPPNGPDRSMQCFWHHKFMSKYVTPKFRKTKNSATLVTVSSI</sequence>
<evidence type="ECO:0000313" key="2">
    <source>
        <dbReference type="Proteomes" id="UP000826234"/>
    </source>
</evidence>
<dbReference type="InterPro" id="IPR027827">
    <property type="entry name" value="Tex56"/>
</dbReference>
<organism evidence="1 2">
    <name type="scientific">Phrynosoma platyrhinos</name>
    <name type="common">Desert horned lizard</name>
    <dbReference type="NCBI Taxonomy" id="52577"/>
    <lineage>
        <taxon>Eukaryota</taxon>
        <taxon>Metazoa</taxon>
        <taxon>Chordata</taxon>
        <taxon>Craniata</taxon>
        <taxon>Vertebrata</taxon>
        <taxon>Euteleostomi</taxon>
        <taxon>Lepidosauria</taxon>
        <taxon>Squamata</taxon>
        <taxon>Bifurcata</taxon>
        <taxon>Unidentata</taxon>
        <taxon>Episquamata</taxon>
        <taxon>Toxicofera</taxon>
        <taxon>Iguania</taxon>
        <taxon>Phrynosomatidae</taxon>
        <taxon>Phrynosomatinae</taxon>
        <taxon>Phrynosoma</taxon>
    </lineage>
</organism>
<dbReference type="PANTHER" id="PTHR35968">
    <property type="entry name" value="CHROMOSOME 6 C6ORF201 HOMOLOG"/>
    <property type="match status" value="1"/>
</dbReference>
<dbReference type="EMBL" id="JAIPUX010005289">
    <property type="protein sequence ID" value="KAH0617951.1"/>
    <property type="molecule type" value="Genomic_DNA"/>
</dbReference>